<keyword evidence="2" id="KW-1185">Reference proteome</keyword>
<dbReference type="Gene3D" id="3.40.50.12780">
    <property type="entry name" value="N-terminal domain of ligase-like"/>
    <property type="match status" value="1"/>
</dbReference>
<dbReference type="AlphaFoldDB" id="A0A1Z1WF41"/>
<sequence length="420" mass="45414">MPASSLRELVSFARERSPYYQELYAGLPQGVDEPTALPVVDHAAFWAANTLRDNRVLTGPLTDASVFKTGGTTGAPKFSCYAREEWREFVTAYGRGMTAAGLRPDHRVVNAFYAGELYSSFLFTHMSLEHAPVTNVRLPVSGSASPAYTAAVVEDFDAQVLATLPTKLCQLADHLLAQGRTLPGVELLLFAGEAFFDDQRPLLAKAFPNARVQSLGCASVDAGLLGEPVPGDDPSLHRPYHPETLVEILDEDTGEPITEPGRAGRLVVTALTRRLMPVIRYPVGDRAAWSERADGTFRLAGRSGEGARVSGVTLYTADVRQIIAACDTEGLVTGVQLVARRRDGRDLLALRLATARHEHPPAVLGEAIAAGIRAARPEYDQFVTAGQLHPLEVEWSSHRDLVVNSRSGKLIGVVDERVAS</sequence>
<dbReference type="PANTHER" id="PTHR43845:SF1">
    <property type="entry name" value="BLR5969 PROTEIN"/>
    <property type="match status" value="1"/>
</dbReference>
<name>A0A1Z1WF41_9ACTN</name>
<proteinExistence type="predicted"/>
<accession>A0A1Z1WF41</accession>
<dbReference type="OrthoDB" id="580775at2"/>
<dbReference type="KEGG" id="salf:SMD44_04420"/>
<reference evidence="1 2" key="1">
    <citation type="submission" date="2017-05" db="EMBL/GenBank/DDBJ databases">
        <title>Streptomyces alboflavus Genome sequencing and assembly.</title>
        <authorList>
            <person name="Wang Y."/>
            <person name="Du B."/>
            <person name="Ding Y."/>
            <person name="Liu H."/>
            <person name="Hou Q."/>
            <person name="Liu K."/>
            <person name="Wang C."/>
            <person name="Yao L."/>
        </authorList>
    </citation>
    <scope>NUCLEOTIDE SEQUENCE [LARGE SCALE GENOMIC DNA]</scope>
    <source>
        <strain evidence="1 2">MDJK44</strain>
    </source>
</reference>
<dbReference type="InterPro" id="IPR042099">
    <property type="entry name" value="ANL_N_sf"/>
</dbReference>
<dbReference type="RefSeq" id="WP_087885005.1">
    <property type="nucleotide sequence ID" value="NZ_CP021748.1"/>
</dbReference>
<gene>
    <name evidence="1" type="primary">paaK</name>
    <name evidence="1" type="ORF">SMD44_04420</name>
</gene>
<dbReference type="SUPFAM" id="SSF56801">
    <property type="entry name" value="Acetyl-CoA synthetase-like"/>
    <property type="match status" value="1"/>
</dbReference>
<protein>
    <submittedName>
        <fullName evidence="1">AMP-dependent synthetase</fullName>
    </submittedName>
</protein>
<dbReference type="EMBL" id="CP021748">
    <property type="protein sequence ID" value="ARX84962.1"/>
    <property type="molecule type" value="Genomic_DNA"/>
</dbReference>
<dbReference type="PANTHER" id="PTHR43845">
    <property type="entry name" value="BLR5969 PROTEIN"/>
    <property type="match status" value="1"/>
</dbReference>
<organism evidence="1 2">
    <name type="scientific">Streptomyces alboflavus</name>
    <dbReference type="NCBI Taxonomy" id="67267"/>
    <lineage>
        <taxon>Bacteria</taxon>
        <taxon>Bacillati</taxon>
        <taxon>Actinomycetota</taxon>
        <taxon>Actinomycetes</taxon>
        <taxon>Kitasatosporales</taxon>
        <taxon>Streptomycetaceae</taxon>
        <taxon>Streptomyces</taxon>
    </lineage>
</organism>
<evidence type="ECO:0000313" key="2">
    <source>
        <dbReference type="Proteomes" id="UP000195880"/>
    </source>
</evidence>
<dbReference type="eggNOG" id="COG1541">
    <property type="taxonomic scope" value="Bacteria"/>
</dbReference>
<evidence type="ECO:0000313" key="1">
    <source>
        <dbReference type="EMBL" id="ARX84962.1"/>
    </source>
</evidence>
<dbReference type="STRING" id="67267.GCA_000716675_04302"/>
<dbReference type="Proteomes" id="UP000195880">
    <property type="component" value="Chromosome"/>
</dbReference>